<keyword evidence="3" id="KW-1185">Reference proteome</keyword>
<sequence length="230" mass="26910">MCFHSIQTKRYNCTRLAIVPAFFIYGCNTSLWLNLFNLAVEHLTDHHSPDMLELRVNELITLRQLQPADAAPLYKQIDASRKSLRKFLPWVDYNTNEEHSVRFIQLMQRKAEEQEAMALGIWYQQQLCGVMDLHGWDHLLQKAEIGYWVSEAFQRKGIATASCKALITFAFKKLRLNKIEIRFVLQNERSAQIPIRLGFTKEGILRHSAKLHGQYVDMVVMGVLREDWKF</sequence>
<gene>
    <name evidence="2" type="ORF">SAMN04488505_101882</name>
</gene>
<proteinExistence type="predicted"/>
<dbReference type="Pfam" id="PF13302">
    <property type="entry name" value="Acetyltransf_3"/>
    <property type="match status" value="1"/>
</dbReference>
<organism evidence="2 3">
    <name type="scientific">Chitinophaga rupis</name>
    <dbReference type="NCBI Taxonomy" id="573321"/>
    <lineage>
        <taxon>Bacteria</taxon>
        <taxon>Pseudomonadati</taxon>
        <taxon>Bacteroidota</taxon>
        <taxon>Chitinophagia</taxon>
        <taxon>Chitinophagales</taxon>
        <taxon>Chitinophagaceae</taxon>
        <taxon>Chitinophaga</taxon>
    </lineage>
</organism>
<dbReference type="Proteomes" id="UP000198984">
    <property type="component" value="Unassembled WGS sequence"/>
</dbReference>
<dbReference type="CDD" id="cd04301">
    <property type="entry name" value="NAT_SF"/>
    <property type="match status" value="1"/>
</dbReference>
<dbReference type="STRING" id="573321.SAMN04488505_101882"/>
<reference evidence="2 3" key="1">
    <citation type="submission" date="2016-10" db="EMBL/GenBank/DDBJ databases">
        <authorList>
            <person name="de Groot N.N."/>
        </authorList>
    </citation>
    <scope>NUCLEOTIDE SEQUENCE [LARGE SCALE GENOMIC DNA]</scope>
    <source>
        <strain evidence="2 3">DSM 21039</strain>
    </source>
</reference>
<accession>A0A1H7JWI3</accession>
<dbReference type="SUPFAM" id="SSF55729">
    <property type="entry name" value="Acyl-CoA N-acyltransferases (Nat)"/>
    <property type="match status" value="1"/>
</dbReference>
<name>A0A1H7JWI3_9BACT</name>
<protein>
    <submittedName>
        <fullName evidence="2">Ribosomal-protein-serine acetyltransferase</fullName>
    </submittedName>
</protein>
<feature type="domain" description="N-acetyltransferase" evidence="1">
    <location>
        <begin position="60"/>
        <end position="226"/>
    </location>
</feature>
<dbReference type="InterPro" id="IPR016181">
    <property type="entry name" value="Acyl_CoA_acyltransferase"/>
</dbReference>
<evidence type="ECO:0000313" key="2">
    <source>
        <dbReference type="EMBL" id="SEK78460.1"/>
    </source>
</evidence>
<dbReference type="PROSITE" id="PS51186">
    <property type="entry name" value="GNAT"/>
    <property type="match status" value="1"/>
</dbReference>
<evidence type="ECO:0000259" key="1">
    <source>
        <dbReference type="PROSITE" id="PS51186"/>
    </source>
</evidence>
<dbReference type="AlphaFoldDB" id="A0A1H7JWI3"/>
<dbReference type="PANTHER" id="PTHR43441">
    <property type="entry name" value="RIBOSOMAL-PROTEIN-SERINE ACETYLTRANSFERASE"/>
    <property type="match status" value="1"/>
</dbReference>
<dbReference type="GO" id="GO:1990189">
    <property type="term" value="F:protein N-terminal-serine acetyltransferase activity"/>
    <property type="evidence" value="ECO:0007669"/>
    <property type="project" value="TreeGrafter"/>
</dbReference>
<dbReference type="EMBL" id="FOBB01000001">
    <property type="protein sequence ID" value="SEK78460.1"/>
    <property type="molecule type" value="Genomic_DNA"/>
</dbReference>
<dbReference type="Gene3D" id="3.40.630.30">
    <property type="match status" value="1"/>
</dbReference>
<evidence type="ECO:0000313" key="3">
    <source>
        <dbReference type="Proteomes" id="UP000198984"/>
    </source>
</evidence>
<keyword evidence="2" id="KW-0808">Transferase</keyword>
<dbReference type="InterPro" id="IPR000182">
    <property type="entry name" value="GNAT_dom"/>
</dbReference>
<dbReference type="PANTHER" id="PTHR43441:SF12">
    <property type="entry name" value="RIBOSOMAL N-ACETYLTRANSFERASE YDAF-RELATED"/>
    <property type="match status" value="1"/>
</dbReference>
<dbReference type="GO" id="GO:0005737">
    <property type="term" value="C:cytoplasm"/>
    <property type="evidence" value="ECO:0007669"/>
    <property type="project" value="TreeGrafter"/>
</dbReference>
<dbReference type="InterPro" id="IPR051908">
    <property type="entry name" value="Ribosomal_N-acetyltransferase"/>
</dbReference>
<dbReference type="GO" id="GO:0008999">
    <property type="term" value="F:protein-N-terminal-alanine acetyltransferase activity"/>
    <property type="evidence" value="ECO:0007669"/>
    <property type="project" value="TreeGrafter"/>
</dbReference>